<comment type="caution">
    <text evidence="3">The sequence shown here is derived from an EMBL/GenBank/DDBJ whole genome shotgun (WGS) entry which is preliminary data.</text>
</comment>
<dbReference type="InterPro" id="IPR050410">
    <property type="entry name" value="CCR4/nocturin_mRNA_transcr"/>
</dbReference>
<dbReference type="GO" id="GO:0000175">
    <property type="term" value="F:3'-5'-RNA exonuclease activity"/>
    <property type="evidence" value="ECO:0007669"/>
    <property type="project" value="TreeGrafter"/>
</dbReference>
<name>A0A6A4W4G3_AMPAM</name>
<evidence type="ECO:0000313" key="4">
    <source>
        <dbReference type="Proteomes" id="UP000440578"/>
    </source>
</evidence>
<dbReference type="CDD" id="cd09097">
    <property type="entry name" value="Deadenylase_CCR4"/>
    <property type="match status" value="1"/>
</dbReference>
<dbReference type="PANTHER" id="PTHR12121">
    <property type="entry name" value="CARBON CATABOLITE REPRESSOR PROTEIN 4"/>
    <property type="match status" value="1"/>
</dbReference>
<reference evidence="3 4" key="1">
    <citation type="submission" date="2019-07" db="EMBL/GenBank/DDBJ databases">
        <title>Draft genome assembly of a fouling barnacle, Amphibalanus amphitrite (Darwin, 1854): The first reference genome for Thecostraca.</title>
        <authorList>
            <person name="Kim W."/>
        </authorList>
    </citation>
    <scope>NUCLEOTIDE SEQUENCE [LARGE SCALE GENOMIC DNA]</scope>
    <source>
        <strain evidence="3">SNU_AA5</strain>
        <tissue evidence="3">Soma without cirri and trophi</tissue>
    </source>
</reference>
<keyword evidence="4" id="KW-1185">Reference proteome</keyword>
<sequence length="499" mass="56042">MFLTLYLCLLVTPLCLFLTLYLSVSAVNVSQPPQRPWLPLGRPSSTHSTCIFTVMCYNVLCEKYATRQMYGYCPNWALEWEYRKKNIMQEIRNYSADIITLQEVQTDQFYNFFLPTLQRDKYDGIFSPKSRAKTMAESEKKYVDGCAIFWRTEKFSLVKEYLIEFNQMAMANAEGSDDMLNRVMTKDNIGLAAMLETRDAAWESGAPSDPAQQNQRLLVCTAHIHWDPEFCDVKLIQTMMLMHEIRQIMDREVASFRPGGHRAAASNIQLLLCGDLNSLPDSVTGESLGSHLASNIQLLLCGDLNSLPDSVTGESLGSHVASNIQLLLCGDLNSLPDSVTGESLGSHVASNIQLLLCGDLNSLPDSGVVEFLVNGRVPANHPDFKELGYRTCLKKLSVSNERSGEFTHPFRLASSYSPDIMPYTNYTYDFKGIIDYIFYSRDTMTPLGILGPLDPDWLRDNKVQGCPHPHVPSDHFSLLVELEMSPVRSDTANGLIAHR</sequence>
<feature type="domain" description="Endonuclease/exonuclease/phosphatase" evidence="2">
    <location>
        <begin position="354"/>
        <end position="475"/>
    </location>
</feature>
<dbReference type="Pfam" id="PF03372">
    <property type="entry name" value="Exo_endo_phos"/>
    <property type="match status" value="2"/>
</dbReference>
<feature type="signal peptide" evidence="1">
    <location>
        <begin position="1"/>
        <end position="26"/>
    </location>
</feature>
<feature type="chain" id="PRO_5025602605" evidence="1">
    <location>
        <begin position="27"/>
        <end position="499"/>
    </location>
</feature>
<evidence type="ECO:0000259" key="2">
    <source>
        <dbReference type="Pfam" id="PF03372"/>
    </source>
</evidence>
<dbReference type="InterPro" id="IPR036691">
    <property type="entry name" value="Endo/exonu/phosph_ase_sf"/>
</dbReference>
<gene>
    <name evidence="3" type="primary">Cnot6l_1</name>
    <name evidence="3" type="ORF">FJT64_005813</name>
</gene>
<dbReference type="AlphaFoldDB" id="A0A6A4W4G3"/>
<dbReference type="SUPFAM" id="SSF56219">
    <property type="entry name" value="DNase I-like"/>
    <property type="match status" value="2"/>
</dbReference>
<dbReference type="OrthoDB" id="428734at2759"/>
<proteinExistence type="predicted"/>
<keyword evidence="1" id="KW-0732">Signal</keyword>
<dbReference type="PANTHER" id="PTHR12121:SF100">
    <property type="entry name" value="POLY(A)-SPECIFIC RIBONUCLEASE"/>
    <property type="match status" value="1"/>
</dbReference>
<dbReference type="Proteomes" id="UP000440578">
    <property type="component" value="Unassembled WGS sequence"/>
</dbReference>
<dbReference type="EMBL" id="VIIS01001537">
    <property type="protein sequence ID" value="KAF0296761.1"/>
    <property type="molecule type" value="Genomic_DNA"/>
</dbReference>
<evidence type="ECO:0000313" key="3">
    <source>
        <dbReference type="EMBL" id="KAF0296761.1"/>
    </source>
</evidence>
<feature type="domain" description="Endonuclease/exonuclease/phosphatase" evidence="2">
    <location>
        <begin position="56"/>
        <end position="295"/>
    </location>
</feature>
<protein>
    <submittedName>
        <fullName evidence="3">CCR4-NOT transcription complex subunit 6-like</fullName>
    </submittedName>
</protein>
<dbReference type="Gene3D" id="3.60.10.10">
    <property type="entry name" value="Endonuclease/exonuclease/phosphatase"/>
    <property type="match status" value="2"/>
</dbReference>
<accession>A0A6A4W4G3</accession>
<dbReference type="InterPro" id="IPR005135">
    <property type="entry name" value="Endo/exonuclease/phosphatase"/>
</dbReference>
<evidence type="ECO:0000256" key="1">
    <source>
        <dbReference type="SAM" id="SignalP"/>
    </source>
</evidence>
<organism evidence="3 4">
    <name type="scientific">Amphibalanus amphitrite</name>
    <name type="common">Striped barnacle</name>
    <name type="synonym">Balanus amphitrite</name>
    <dbReference type="NCBI Taxonomy" id="1232801"/>
    <lineage>
        <taxon>Eukaryota</taxon>
        <taxon>Metazoa</taxon>
        <taxon>Ecdysozoa</taxon>
        <taxon>Arthropoda</taxon>
        <taxon>Crustacea</taxon>
        <taxon>Multicrustacea</taxon>
        <taxon>Cirripedia</taxon>
        <taxon>Thoracica</taxon>
        <taxon>Thoracicalcarea</taxon>
        <taxon>Balanomorpha</taxon>
        <taxon>Balanoidea</taxon>
        <taxon>Balanidae</taxon>
        <taxon>Amphibalaninae</taxon>
        <taxon>Amphibalanus</taxon>
    </lineage>
</organism>